<dbReference type="SUPFAM" id="SSF51120">
    <property type="entry name" value="beta-Roll"/>
    <property type="match status" value="1"/>
</dbReference>
<dbReference type="InterPro" id="IPR001343">
    <property type="entry name" value="Hemolysn_Ca-bd"/>
</dbReference>
<evidence type="ECO:0000256" key="1">
    <source>
        <dbReference type="SAM" id="MobiDB-lite"/>
    </source>
</evidence>
<dbReference type="AlphaFoldDB" id="A0A1W1CFI7"/>
<accession>A0A1W1CFI7</accession>
<dbReference type="EC" id="3.1.3.1" evidence="2"/>
<reference evidence="2" key="1">
    <citation type="submission" date="2016-10" db="EMBL/GenBank/DDBJ databases">
        <authorList>
            <person name="de Groot N.N."/>
        </authorList>
    </citation>
    <scope>NUCLEOTIDE SEQUENCE</scope>
</reference>
<dbReference type="GO" id="GO:0005509">
    <property type="term" value="F:calcium ion binding"/>
    <property type="evidence" value="ECO:0007669"/>
    <property type="project" value="InterPro"/>
</dbReference>
<keyword evidence="2" id="KW-0378">Hydrolase</keyword>
<dbReference type="Pfam" id="PF00353">
    <property type="entry name" value="HemolysinCabind"/>
    <property type="match status" value="2"/>
</dbReference>
<evidence type="ECO:0000313" key="2">
    <source>
        <dbReference type="EMBL" id="SFV64495.1"/>
    </source>
</evidence>
<name>A0A1W1CFI7_9ZZZZ</name>
<feature type="region of interest" description="Disordered" evidence="1">
    <location>
        <begin position="1072"/>
        <end position="1093"/>
    </location>
</feature>
<gene>
    <name evidence="2" type="ORF">MNB_SM-4-665</name>
</gene>
<dbReference type="GO" id="GO:0004035">
    <property type="term" value="F:alkaline phosphatase activity"/>
    <property type="evidence" value="ECO:0007669"/>
    <property type="project" value="UniProtKB-EC"/>
</dbReference>
<dbReference type="EMBL" id="FPHF01000077">
    <property type="protein sequence ID" value="SFV64495.1"/>
    <property type="molecule type" value="Genomic_DNA"/>
</dbReference>
<protein>
    <submittedName>
        <fullName evidence="2">Alkaline phosphatase</fullName>
        <ecNumber evidence="2">3.1.3.1</ecNumber>
    </submittedName>
</protein>
<dbReference type="InterPro" id="IPR011049">
    <property type="entry name" value="Serralysin-like_metalloprot_C"/>
</dbReference>
<proteinExistence type="predicted"/>
<organism evidence="2">
    <name type="scientific">hydrothermal vent metagenome</name>
    <dbReference type="NCBI Taxonomy" id="652676"/>
    <lineage>
        <taxon>unclassified sequences</taxon>
        <taxon>metagenomes</taxon>
        <taxon>ecological metagenomes</taxon>
    </lineage>
</organism>
<sequence>MTGGDSSETMYVVITGVDTGFSISGAVFIGGSGETREWLVESTDFNNVQLDIPANYSGEINFKLQLHTPETEGSINISDSQDEDNAKVLDFGFSNGGDATEQLETLWINTESIDAGIELVTAGGVTLTQTTVGSDQWVQITVTNSVAESVTSNILASKYDNDGDYTFDIRYSTSDSSDDSTTFTDRTQIGNTYDSTTTTDYVTATYSVSLNAVTDTTTLNLGTITDVDGDGSNDLTYDAGTQTVTILDNTIFNVPLTLIADDMADEGPNGQDLDGSETISTLVEISGVPKGIDIVGGTYLGDIDDGSGGAIGTGLWRVNITEDLIINSASGELNNIKFEVGNASYADINAMITLEVSHTDGSVQTLINTQSFNLVIDSANFAGTQVTTDESMDILVSNVPVTFIEDSAQTLDNFLLVSDDALSANNSSKFAITITNLSGGTVSGMTDEGSFYSLTGIGDVSALLASLNSISITPNTNQNINSNNPQQEVTFDVTITTYGSASHNAYPFDNLTSEIQAVTDETTTTISGSGTLVEDTTITYTIGLGNSADETRNILVDGTVYFQLGDTVSTDGGNSGVFVGIGFTLPALTTIVANQVQDGQGASIPAGDYYVVTGLTYTDSIQVTYTPPANEYGNNITITSYALTQEDALSSGYTTQTWITTDTLSATVAPVTDGISVIPTISGDEDGVALVSFLGSTFSDTSEGIDGATLTGVLFKYDVYYQGTVQTGTVTGKDANGDYIYKYTFAATSIADLETIGIKRIGVEDFSGEVVGLNLSVNIGESGLEASQSWNITAAFNPVADSLLNMTVTKTFGDEYTWVDINMNANVKDTDGSETLQVSFSGAVTALDDTALFRLSNGTTIPSGTMTASFNAGVWTVAGIAYDDINDLQLLYKAYNGDIDVVVKTVDAATNLPADTLSDVNDSQGTFNLRLDASTTITTGDEDNVITTSDAGVTVNSGAGADTITGGAGNDTISGEVGADTVNAGEGADTIITDGADTIDGGLGEDTIVLTTGATLDFSLLDNIEIINLTANGDHTLANLSLDDILGMTDSDNLLTITGDVADDVSTIDTTGWTQDTGNVGNESNGDNTSTYEYSRGADSVILTIDDQIDSTGM</sequence>